<reference evidence="9" key="1">
    <citation type="submission" date="2025-08" db="UniProtKB">
        <authorList>
            <consortium name="RefSeq"/>
        </authorList>
    </citation>
    <scope>IDENTIFICATION</scope>
    <source>
        <tissue evidence="9">Sperm</tissue>
    </source>
</reference>
<evidence type="ECO:0000259" key="7">
    <source>
        <dbReference type="PROSITE" id="PS51352"/>
    </source>
</evidence>
<dbReference type="FunFam" id="3.40.30.10:FF:000245">
    <property type="entry name" value="Thioredoxin"/>
    <property type="match status" value="1"/>
</dbReference>
<dbReference type="GO" id="GO:0015035">
    <property type="term" value="F:protein-disulfide reductase activity"/>
    <property type="evidence" value="ECO:0007669"/>
    <property type="project" value="InterPro"/>
</dbReference>
<dbReference type="Gene3D" id="3.40.30.10">
    <property type="entry name" value="Glutaredoxin"/>
    <property type="match status" value="1"/>
</dbReference>
<organism evidence="8 9">
    <name type="scientific">Petromyzon marinus</name>
    <name type="common">Sea lamprey</name>
    <dbReference type="NCBI Taxonomy" id="7757"/>
    <lineage>
        <taxon>Eukaryota</taxon>
        <taxon>Metazoa</taxon>
        <taxon>Chordata</taxon>
        <taxon>Craniata</taxon>
        <taxon>Vertebrata</taxon>
        <taxon>Cyclostomata</taxon>
        <taxon>Hyperoartia</taxon>
        <taxon>Petromyzontiformes</taxon>
        <taxon>Petromyzontidae</taxon>
        <taxon>Petromyzon</taxon>
    </lineage>
</organism>
<protein>
    <recommendedName>
        <fullName evidence="4">Thioredoxin</fullName>
    </recommendedName>
</protein>
<comment type="similarity">
    <text evidence="4">Belongs to the thioredoxin family.</text>
</comment>
<dbReference type="SUPFAM" id="SSF52833">
    <property type="entry name" value="Thioredoxin-like"/>
    <property type="match status" value="1"/>
</dbReference>
<dbReference type="PANTHER" id="PTHR46115">
    <property type="entry name" value="THIOREDOXIN-LIKE PROTEIN 1"/>
    <property type="match status" value="1"/>
</dbReference>
<dbReference type="PRINTS" id="PR00421">
    <property type="entry name" value="THIOREDOXIN"/>
</dbReference>
<keyword evidence="3 6" id="KW-0676">Redox-active center</keyword>
<evidence type="ECO:0000256" key="1">
    <source>
        <dbReference type="ARBA" id="ARBA00022799"/>
    </source>
</evidence>
<feature type="site" description="Contributes to redox potential value" evidence="5">
    <location>
        <position position="35"/>
    </location>
</feature>
<keyword evidence="2 6" id="KW-1015">Disulfide bond</keyword>
<dbReference type="Pfam" id="PF00085">
    <property type="entry name" value="Thioredoxin"/>
    <property type="match status" value="1"/>
</dbReference>
<feature type="site" description="Contributes to redox potential value" evidence="5">
    <location>
        <position position="34"/>
    </location>
</feature>
<dbReference type="Proteomes" id="UP001318040">
    <property type="component" value="Chromosome 1"/>
</dbReference>
<feature type="domain" description="Thioredoxin" evidence="7">
    <location>
        <begin position="1"/>
        <end position="106"/>
    </location>
</feature>
<keyword evidence="8" id="KW-1185">Reference proteome</keyword>
<dbReference type="PROSITE" id="PS00194">
    <property type="entry name" value="THIOREDOXIN_1"/>
    <property type="match status" value="1"/>
</dbReference>
<sequence>MGVTKLTNKEEYKQVLEQNKHKLVVIDFSATWCGPCKIISPIFHAFANEYHNVVFCVVDVDDAPDIAELCNIKAMPTFIFFKNNEKVGEVMGANKDHLEKTLKDLM</sequence>
<dbReference type="PROSITE" id="PS51352">
    <property type="entry name" value="THIOREDOXIN_2"/>
    <property type="match status" value="1"/>
</dbReference>
<dbReference type="CDD" id="cd02947">
    <property type="entry name" value="TRX_family"/>
    <property type="match status" value="1"/>
</dbReference>
<evidence type="ECO:0000313" key="8">
    <source>
        <dbReference type="Proteomes" id="UP001318040"/>
    </source>
</evidence>
<feature type="disulfide bond" description="Redox-active" evidence="6">
    <location>
        <begin position="33"/>
        <end position="36"/>
    </location>
</feature>
<accession>A0AAJ7TBX3</accession>
<dbReference type="AlphaFoldDB" id="A0AAJ7TBX3"/>
<name>A0AAJ7TBX3_PETMA</name>
<evidence type="ECO:0000256" key="5">
    <source>
        <dbReference type="PIRSR" id="PIRSR000077-1"/>
    </source>
</evidence>
<dbReference type="PIRSF" id="PIRSF000077">
    <property type="entry name" value="Thioredoxin"/>
    <property type="match status" value="1"/>
</dbReference>
<gene>
    <name evidence="9" type="primary">TXN</name>
</gene>
<dbReference type="KEGG" id="pmrn:116944533"/>
<evidence type="ECO:0000256" key="2">
    <source>
        <dbReference type="ARBA" id="ARBA00023157"/>
    </source>
</evidence>
<dbReference type="RefSeq" id="XP_032814125.1">
    <property type="nucleotide sequence ID" value="XM_032958234.1"/>
</dbReference>
<dbReference type="InterPro" id="IPR005746">
    <property type="entry name" value="Thioredoxin"/>
</dbReference>
<dbReference type="GeneID" id="116944533"/>
<feature type="site" description="Deprotonates C-terminal active site Cys" evidence="5">
    <location>
        <position position="27"/>
    </location>
</feature>
<evidence type="ECO:0000256" key="4">
    <source>
        <dbReference type="PIRNR" id="PIRNR000077"/>
    </source>
</evidence>
<evidence type="ECO:0000313" key="9">
    <source>
        <dbReference type="RefSeq" id="XP_032814125.1"/>
    </source>
</evidence>
<evidence type="ECO:0000256" key="6">
    <source>
        <dbReference type="PIRSR" id="PIRSR000077-4"/>
    </source>
</evidence>
<keyword evidence="1" id="KW-0702">S-nitrosylation</keyword>
<dbReference type="CTD" id="7295"/>
<proteinExistence type="inferred from homology"/>
<dbReference type="InterPro" id="IPR017937">
    <property type="entry name" value="Thioredoxin_CS"/>
</dbReference>
<feature type="active site" description="Nucleophile" evidence="5">
    <location>
        <position position="36"/>
    </location>
</feature>
<evidence type="ECO:0000256" key="3">
    <source>
        <dbReference type="ARBA" id="ARBA00023284"/>
    </source>
</evidence>
<feature type="active site" description="Nucleophile" evidence="5">
    <location>
        <position position="33"/>
    </location>
</feature>
<dbReference type="InterPro" id="IPR036249">
    <property type="entry name" value="Thioredoxin-like_sf"/>
</dbReference>
<dbReference type="InterPro" id="IPR013766">
    <property type="entry name" value="Thioredoxin_domain"/>
</dbReference>